<evidence type="ECO:0000259" key="3">
    <source>
        <dbReference type="Pfam" id="PF11760"/>
    </source>
</evidence>
<sequence length="357" mass="38610">MNTAIICITARGYQLGQKIKNTLTTTVDPGNVVLYAPNRSFADPAKAIIYRELAPLVQIVFSSYHQIIFIMALGIVVRMLAPHIRSKTTDPAVVVLDEAGQHAISVLSGHLGGANQLARQIARDTGARPVITTATDVHGLPALDDLAREYNMAIDPLAAVRRVNSAIVNGERVYIYTDINIPIEPTDQIKIYSVGDYPVPGNQTAYHVVITNGRPAQPLANTMFLRPRNLVAGVGCRSGTTGEKILAALQQALDICRLSLLSLRAIATIDQKAGEKGLQQAAATLKLPLVSFSREQINSFISNANPTLKRSEFVLKNMGVPGVCEPAALLATRKGELILAKQKFQGITVALAEDRYW</sequence>
<dbReference type="Pfam" id="PF11760">
    <property type="entry name" value="CbiG_N"/>
    <property type="match status" value="1"/>
</dbReference>
<evidence type="ECO:0000259" key="2">
    <source>
        <dbReference type="Pfam" id="PF01890"/>
    </source>
</evidence>
<dbReference type="Pfam" id="PF11761">
    <property type="entry name" value="CbiG_mid"/>
    <property type="match status" value="1"/>
</dbReference>
<evidence type="ECO:0000259" key="4">
    <source>
        <dbReference type="Pfam" id="PF11761"/>
    </source>
</evidence>
<feature type="transmembrane region" description="Helical" evidence="1">
    <location>
        <begin position="63"/>
        <end position="81"/>
    </location>
</feature>
<evidence type="ECO:0000256" key="1">
    <source>
        <dbReference type="SAM" id="Phobius"/>
    </source>
</evidence>
<dbReference type="PANTHER" id="PTHR37477:SF1">
    <property type="entry name" value="COBALT-PRECORRIN-5A HYDROLASE"/>
    <property type="match status" value="1"/>
</dbReference>
<keyword evidence="6" id="KW-1185">Reference proteome</keyword>
<dbReference type="Gene3D" id="3.30.420.180">
    <property type="entry name" value="CobE/GbiG C-terminal domain"/>
    <property type="match status" value="1"/>
</dbReference>
<dbReference type="GO" id="GO:0016829">
    <property type="term" value="F:lyase activity"/>
    <property type="evidence" value="ECO:0007669"/>
    <property type="project" value="UniProtKB-KW"/>
</dbReference>
<keyword evidence="1" id="KW-1133">Transmembrane helix</keyword>
<organism evidence="5 6">
    <name type="scientific">Desulfallas thermosapovorans DSM 6562</name>
    <dbReference type="NCBI Taxonomy" id="1121431"/>
    <lineage>
        <taxon>Bacteria</taxon>
        <taxon>Bacillati</taxon>
        <taxon>Bacillota</taxon>
        <taxon>Clostridia</taxon>
        <taxon>Eubacteriales</taxon>
        <taxon>Desulfallaceae</taxon>
        <taxon>Desulfallas</taxon>
    </lineage>
</organism>
<gene>
    <name evidence="5" type="ORF">LX24_00023</name>
</gene>
<dbReference type="EMBL" id="VNHM01000001">
    <property type="protein sequence ID" value="TYO97742.1"/>
    <property type="molecule type" value="Genomic_DNA"/>
</dbReference>
<protein>
    <submittedName>
        <fullName evidence="5">Cobalt-precorrin 5A acetaldehyde-lyase</fullName>
    </submittedName>
</protein>
<dbReference type="InterPro" id="IPR002750">
    <property type="entry name" value="CobE/GbiG_C"/>
</dbReference>
<name>A0A5S4ZXJ5_9FIRM</name>
<feature type="domain" description="Cobalamin biosynthesis central region" evidence="4">
    <location>
        <begin position="141"/>
        <end position="227"/>
    </location>
</feature>
<keyword evidence="5" id="KW-0456">Lyase</keyword>
<feature type="domain" description="Cobalamin synthesis G N-terminal" evidence="3">
    <location>
        <begin position="57"/>
        <end position="136"/>
    </location>
</feature>
<dbReference type="SUPFAM" id="SSF159664">
    <property type="entry name" value="CobE/GbiG C-terminal domain-like"/>
    <property type="match status" value="1"/>
</dbReference>
<comment type="caution">
    <text evidence="5">The sequence shown here is derived from an EMBL/GenBank/DDBJ whole genome shotgun (WGS) entry which is preliminary data.</text>
</comment>
<proteinExistence type="predicted"/>
<keyword evidence="1" id="KW-0472">Membrane</keyword>
<reference evidence="5 6" key="1">
    <citation type="submission" date="2019-07" db="EMBL/GenBank/DDBJ databases">
        <title>Genomic Encyclopedia of Type Strains, Phase I: the one thousand microbial genomes (KMG-I) project.</title>
        <authorList>
            <person name="Kyrpides N."/>
        </authorList>
    </citation>
    <scope>NUCLEOTIDE SEQUENCE [LARGE SCALE GENOMIC DNA]</scope>
    <source>
        <strain evidence="5 6">DSM 6562</strain>
    </source>
</reference>
<feature type="domain" description="CobE/GbiG C-terminal" evidence="2">
    <location>
        <begin position="230"/>
        <end position="352"/>
    </location>
</feature>
<dbReference type="Gene3D" id="3.40.50.11220">
    <property type="match status" value="1"/>
</dbReference>
<dbReference type="PANTHER" id="PTHR37477">
    <property type="entry name" value="COBALT-PRECORRIN-5A HYDROLASE"/>
    <property type="match status" value="1"/>
</dbReference>
<dbReference type="InterPro" id="IPR052553">
    <property type="entry name" value="CbiG_hydrolase"/>
</dbReference>
<dbReference type="InterPro" id="IPR021745">
    <property type="entry name" value="CbiG_mid"/>
</dbReference>
<dbReference type="InterPro" id="IPR021744">
    <property type="entry name" value="CbiG_N"/>
</dbReference>
<dbReference type="SUPFAM" id="SSF159672">
    <property type="entry name" value="CbiG N-terminal domain-like"/>
    <property type="match status" value="1"/>
</dbReference>
<dbReference type="RefSeq" id="WP_166510117.1">
    <property type="nucleotide sequence ID" value="NZ_VNHM01000001.1"/>
</dbReference>
<dbReference type="InterPro" id="IPR036518">
    <property type="entry name" value="CobE/GbiG_C_sf"/>
</dbReference>
<keyword evidence="1" id="KW-0812">Transmembrane</keyword>
<dbReference type="InterPro" id="IPR038029">
    <property type="entry name" value="GbiG_N_sf"/>
</dbReference>
<dbReference type="Proteomes" id="UP000323166">
    <property type="component" value="Unassembled WGS sequence"/>
</dbReference>
<dbReference type="Pfam" id="PF01890">
    <property type="entry name" value="CbiG_C"/>
    <property type="match status" value="1"/>
</dbReference>
<dbReference type="AlphaFoldDB" id="A0A5S4ZXJ5"/>
<dbReference type="GO" id="GO:0009236">
    <property type="term" value="P:cobalamin biosynthetic process"/>
    <property type="evidence" value="ECO:0007669"/>
    <property type="project" value="InterPro"/>
</dbReference>
<accession>A0A5S4ZXJ5</accession>
<evidence type="ECO:0000313" key="6">
    <source>
        <dbReference type="Proteomes" id="UP000323166"/>
    </source>
</evidence>
<evidence type="ECO:0000313" key="5">
    <source>
        <dbReference type="EMBL" id="TYO97742.1"/>
    </source>
</evidence>